<dbReference type="FunFam" id="3.30.500.10:FF:000001">
    <property type="entry name" value="H-2 class I histocompatibility antigen, alpha chain"/>
    <property type="match status" value="1"/>
</dbReference>
<evidence type="ECO:0000256" key="6">
    <source>
        <dbReference type="ARBA" id="ARBA00022989"/>
    </source>
</evidence>
<dbReference type="RefSeq" id="XP_026544706.1">
    <property type="nucleotide sequence ID" value="XM_026688921.1"/>
</dbReference>
<dbReference type="InterPro" id="IPR003006">
    <property type="entry name" value="Ig/MHC_CS"/>
</dbReference>
<dbReference type="PRINTS" id="PR01638">
    <property type="entry name" value="MHCCLASSI"/>
</dbReference>
<dbReference type="SUPFAM" id="SSF54452">
    <property type="entry name" value="MHC antigen-recognition domain"/>
    <property type="match status" value="1"/>
</dbReference>
<dbReference type="Gene3D" id="3.30.500.10">
    <property type="entry name" value="MHC class I-like antigen recognition-like"/>
    <property type="match status" value="1"/>
</dbReference>
<evidence type="ECO:0000256" key="12">
    <source>
        <dbReference type="SAM" id="SignalP"/>
    </source>
</evidence>
<dbReference type="GeneID" id="113426548"/>
<reference evidence="15 16" key="1">
    <citation type="submission" date="2025-04" db="UniProtKB">
        <authorList>
            <consortium name="RefSeq"/>
        </authorList>
    </citation>
    <scope>IDENTIFICATION</scope>
</reference>
<keyword evidence="14" id="KW-1185">Reference proteome</keyword>
<dbReference type="Proteomes" id="UP000504612">
    <property type="component" value="Unplaced"/>
</dbReference>
<keyword evidence="4 12" id="KW-0732">Signal</keyword>
<dbReference type="Gene3D" id="2.60.40.10">
    <property type="entry name" value="Immunoglobulins"/>
    <property type="match status" value="1"/>
</dbReference>
<dbReference type="PROSITE" id="PS51257">
    <property type="entry name" value="PROKAR_LIPOPROTEIN"/>
    <property type="match status" value="1"/>
</dbReference>
<feature type="chain" id="PRO_5044639716" evidence="12">
    <location>
        <begin position="19"/>
        <end position="344"/>
    </location>
</feature>
<keyword evidence="3 11" id="KW-0812">Transmembrane</keyword>
<evidence type="ECO:0000313" key="16">
    <source>
        <dbReference type="RefSeq" id="XP_026544706.1"/>
    </source>
</evidence>
<dbReference type="InterPro" id="IPR011162">
    <property type="entry name" value="MHC_I/II-like_Ag-recog"/>
</dbReference>
<evidence type="ECO:0000256" key="1">
    <source>
        <dbReference type="ARBA" id="ARBA00004479"/>
    </source>
</evidence>
<dbReference type="FunFam" id="2.60.40.10:FF:000204">
    <property type="entry name" value="Major histocompatibility complex, class I-related protein"/>
    <property type="match status" value="1"/>
</dbReference>
<dbReference type="InterPro" id="IPR050208">
    <property type="entry name" value="MHC_class-I_related"/>
</dbReference>
<dbReference type="InterPro" id="IPR007110">
    <property type="entry name" value="Ig-like_dom"/>
</dbReference>
<dbReference type="GO" id="GO:0002474">
    <property type="term" value="P:antigen processing and presentation of peptide antigen via MHC class I"/>
    <property type="evidence" value="ECO:0007669"/>
    <property type="project" value="UniProtKB-KW"/>
</dbReference>
<feature type="transmembrane region" description="Helical" evidence="11">
    <location>
        <begin position="303"/>
        <end position="327"/>
    </location>
</feature>
<evidence type="ECO:0000259" key="13">
    <source>
        <dbReference type="PROSITE" id="PS50835"/>
    </source>
</evidence>
<keyword evidence="6 11" id="KW-1133">Transmembrane helix</keyword>
<comment type="similarity">
    <text evidence="10">Belongs to the MHC class I family.</text>
</comment>
<dbReference type="InterPro" id="IPR037055">
    <property type="entry name" value="MHC_I-like_Ag-recog_sf"/>
</dbReference>
<keyword evidence="8" id="KW-1015">Disulfide bond</keyword>
<sequence>MELWRALLALLFLLGCSGSSHHSLHYDYVVVSEPSEGLPQFFTMGYLDGQLITYYDSQKKEKIPKVSWMKEVEKEDPKYWKDGSDILKATEQVLQEDLRNVQHRYKQYRGFHIWQTTYGCELRGNRSIRGYSQYGYDGRSFLIFNKDTLSWVALDPQAQITKMNWDANLRWSQRNKFYLEEECIEWLKKYLSYRRKEMLPWTEPPVMTMTRRTEVEDDGMETHVCRLDGFYPREIDASWTRDGEVWLQDTFHGSVVPNADGTYHYWLSIRIDPKERCRYRCHVEHDGLQEPLDMALKEPKSNLGIIINCIVVALVLGCVIAGILVFFKKHQDGYKAATRKNQAI</sequence>
<dbReference type="SUPFAM" id="SSF48726">
    <property type="entry name" value="Immunoglobulin"/>
    <property type="match status" value="1"/>
</dbReference>
<dbReference type="SMART" id="SM00407">
    <property type="entry name" value="IGc1"/>
    <property type="match status" value="1"/>
</dbReference>
<dbReference type="InterPro" id="IPR001039">
    <property type="entry name" value="MHC_I_a_a1/a2"/>
</dbReference>
<dbReference type="Pfam" id="PF07654">
    <property type="entry name" value="C1-set"/>
    <property type="match status" value="1"/>
</dbReference>
<dbReference type="GO" id="GO:0042612">
    <property type="term" value="C:MHC class I protein complex"/>
    <property type="evidence" value="ECO:0007669"/>
    <property type="project" value="UniProtKB-KW"/>
</dbReference>
<keyword evidence="2" id="KW-0490">MHC I</keyword>
<evidence type="ECO:0000313" key="14">
    <source>
        <dbReference type="Proteomes" id="UP000504612"/>
    </source>
</evidence>
<keyword evidence="5" id="KW-0391">Immunity</keyword>
<dbReference type="GO" id="GO:0005615">
    <property type="term" value="C:extracellular space"/>
    <property type="evidence" value="ECO:0007669"/>
    <property type="project" value="TreeGrafter"/>
</dbReference>
<dbReference type="GO" id="GO:0009897">
    <property type="term" value="C:external side of plasma membrane"/>
    <property type="evidence" value="ECO:0007669"/>
    <property type="project" value="TreeGrafter"/>
</dbReference>
<proteinExistence type="inferred from homology"/>
<feature type="signal peptide" evidence="12">
    <location>
        <begin position="1"/>
        <end position="18"/>
    </location>
</feature>
<dbReference type="CDD" id="cd07698">
    <property type="entry name" value="IgC1_MHC_I_alpha3"/>
    <property type="match status" value="1"/>
</dbReference>
<dbReference type="AlphaFoldDB" id="A0A6J1VNL5"/>
<protein>
    <submittedName>
        <fullName evidence="15 16">Major histocompatibility complex class I-related gene protein-like isoform X2</fullName>
    </submittedName>
</protein>
<feature type="domain" description="Ig-like" evidence="13">
    <location>
        <begin position="204"/>
        <end position="295"/>
    </location>
</feature>
<accession>A0A6J1VNL5</accession>
<evidence type="ECO:0000256" key="11">
    <source>
        <dbReference type="SAM" id="Phobius"/>
    </source>
</evidence>
<dbReference type="InterPro" id="IPR011161">
    <property type="entry name" value="MHC_I-like_Ag-recog"/>
</dbReference>
<dbReference type="InterPro" id="IPR036179">
    <property type="entry name" value="Ig-like_dom_sf"/>
</dbReference>
<dbReference type="InterPro" id="IPR013783">
    <property type="entry name" value="Ig-like_fold"/>
</dbReference>
<evidence type="ECO:0000256" key="5">
    <source>
        <dbReference type="ARBA" id="ARBA00022859"/>
    </source>
</evidence>
<comment type="subcellular location">
    <subcellularLocation>
        <location evidence="1">Membrane</location>
        <topology evidence="1">Single-pass type I membrane protein</topology>
    </subcellularLocation>
</comment>
<evidence type="ECO:0000313" key="15">
    <source>
        <dbReference type="RefSeq" id="XP_026544705.1"/>
    </source>
</evidence>
<evidence type="ECO:0000256" key="10">
    <source>
        <dbReference type="RuleBase" id="RU004439"/>
    </source>
</evidence>
<organism evidence="14 17">
    <name type="scientific">Notechis scutatus</name>
    <name type="common">mainland tiger snake</name>
    <dbReference type="NCBI Taxonomy" id="8663"/>
    <lineage>
        <taxon>Eukaryota</taxon>
        <taxon>Metazoa</taxon>
        <taxon>Chordata</taxon>
        <taxon>Craniata</taxon>
        <taxon>Vertebrata</taxon>
        <taxon>Euteleostomi</taxon>
        <taxon>Lepidosauria</taxon>
        <taxon>Squamata</taxon>
        <taxon>Bifurcata</taxon>
        <taxon>Unidentata</taxon>
        <taxon>Episquamata</taxon>
        <taxon>Toxicofera</taxon>
        <taxon>Serpentes</taxon>
        <taxon>Colubroidea</taxon>
        <taxon>Elapidae</taxon>
        <taxon>Hydrophiinae</taxon>
        <taxon>Notechis</taxon>
    </lineage>
</organism>
<dbReference type="Pfam" id="PF00129">
    <property type="entry name" value="MHC_I"/>
    <property type="match status" value="1"/>
</dbReference>
<evidence type="ECO:0000256" key="4">
    <source>
        <dbReference type="ARBA" id="ARBA00022729"/>
    </source>
</evidence>
<dbReference type="InterPro" id="IPR003597">
    <property type="entry name" value="Ig_C1-set"/>
</dbReference>
<evidence type="ECO:0000256" key="3">
    <source>
        <dbReference type="ARBA" id="ARBA00022692"/>
    </source>
</evidence>
<dbReference type="RefSeq" id="XP_026544705.1">
    <property type="nucleotide sequence ID" value="XM_026688920.1"/>
</dbReference>
<evidence type="ECO:0000313" key="17">
    <source>
        <dbReference type="RefSeq" id="XP_026544707.1"/>
    </source>
</evidence>
<dbReference type="RefSeq" id="XP_026544707.1">
    <property type="nucleotide sequence ID" value="XM_026688922.1"/>
</dbReference>
<keyword evidence="7 11" id="KW-0472">Membrane</keyword>
<evidence type="ECO:0000256" key="2">
    <source>
        <dbReference type="ARBA" id="ARBA00022451"/>
    </source>
</evidence>
<dbReference type="PROSITE" id="PS00290">
    <property type="entry name" value="IG_MHC"/>
    <property type="match status" value="1"/>
</dbReference>
<evidence type="ECO:0000256" key="8">
    <source>
        <dbReference type="ARBA" id="ARBA00023157"/>
    </source>
</evidence>
<dbReference type="PROSITE" id="PS50835">
    <property type="entry name" value="IG_LIKE"/>
    <property type="match status" value="1"/>
</dbReference>
<dbReference type="PANTHER" id="PTHR16675:SF242">
    <property type="entry name" value="MAJOR HISTOCOMPATIBILITY COMPLEX CLASS I-RELATED GENE PROTEIN"/>
    <property type="match status" value="1"/>
</dbReference>
<name>A0A6J1VNL5_9SAUR</name>
<evidence type="ECO:0000256" key="7">
    <source>
        <dbReference type="ARBA" id="ARBA00023136"/>
    </source>
</evidence>
<gene>
    <name evidence="15 16 17" type="primary">LOC113426548</name>
</gene>
<evidence type="ECO:0000256" key="9">
    <source>
        <dbReference type="ARBA" id="ARBA00023180"/>
    </source>
</evidence>
<dbReference type="PANTHER" id="PTHR16675">
    <property type="entry name" value="MHC CLASS I-RELATED"/>
    <property type="match status" value="1"/>
</dbReference>
<dbReference type="GO" id="GO:0006955">
    <property type="term" value="P:immune response"/>
    <property type="evidence" value="ECO:0007669"/>
    <property type="project" value="TreeGrafter"/>
</dbReference>
<keyword evidence="9" id="KW-0325">Glycoprotein</keyword>